<name>A0ABU8S813_9SPHN</name>
<dbReference type="RefSeq" id="WP_339966302.1">
    <property type="nucleotide sequence ID" value="NZ_JBBHJY010000003.1"/>
</dbReference>
<evidence type="ECO:0000256" key="1">
    <source>
        <dbReference type="ARBA" id="ARBA00006484"/>
    </source>
</evidence>
<evidence type="ECO:0000256" key="2">
    <source>
        <dbReference type="ARBA" id="ARBA00023002"/>
    </source>
</evidence>
<reference evidence="3 4" key="1">
    <citation type="submission" date="2024-03" db="EMBL/GenBank/DDBJ databases">
        <authorList>
            <person name="Jo J.-H."/>
        </authorList>
    </citation>
    <scope>NUCLEOTIDE SEQUENCE [LARGE SCALE GENOMIC DNA]</scope>
    <source>
        <strain evidence="3 4">AS3R-12</strain>
    </source>
</reference>
<protein>
    <submittedName>
        <fullName evidence="3">SDR family NAD(P)-dependent oxidoreductase</fullName>
    </submittedName>
</protein>
<dbReference type="Proteomes" id="UP001379235">
    <property type="component" value="Unassembled WGS sequence"/>
</dbReference>
<comment type="caution">
    <text evidence="3">The sequence shown here is derived from an EMBL/GenBank/DDBJ whole genome shotgun (WGS) entry which is preliminary data.</text>
</comment>
<dbReference type="SUPFAM" id="SSF51735">
    <property type="entry name" value="NAD(P)-binding Rossmann-fold domains"/>
    <property type="match status" value="1"/>
</dbReference>
<dbReference type="Pfam" id="PF00106">
    <property type="entry name" value="adh_short"/>
    <property type="match status" value="1"/>
</dbReference>
<sequence>MENFKDRYGPVSLVTGASSGIGTGFAEELAARGMDLVLAARRVDRLEDLKVRLEAEHDVSVQVMECDLADLNAPARLAEACAKYDIGLVVSNAGFGAKGWFEQIDAALVAEMLTVNCHAQMQIAHGFLPRLKARGRGGLLMVSSVEGLMGGPFSAAYAATKALVVALGEGLWGELQGTGVDVLTLTPGATESEAAAKQGFDPAKMTNVQPARECAALALDNLANGPTFCPNPHYRALFERMTAMPRQLALLAMAQGMRPKD</sequence>
<evidence type="ECO:0000313" key="3">
    <source>
        <dbReference type="EMBL" id="MEJ6009970.1"/>
    </source>
</evidence>
<dbReference type="EMBL" id="JBBHJY010000003">
    <property type="protein sequence ID" value="MEJ6009970.1"/>
    <property type="molecule type" value="Genomic_DNA"/>
</dbReference>
<dbReference type="PRINTS" id="PR00081">
    <property type="entry name" value="GDHRDH"/>
</dbReference>
<keyword evidence="2" id="KW-0560">Oxidoreductase</keyword>
<dbReference type="PANTHER" id="PTHR42901:SF1">
    <property type="entry name" value="ALCOHOL DEHYDROGENASE"/>
    <property type="match status" value="1"/>
</dbReference>
<dbReference type="InterPro" id="IPR002347">
    <property type="entry name" value="SDR_fam"/>
</dbReference>
<gene>
    <name evidence="3" type="ORF">WG900_08555</name>
</gene>
<dbReference type="PIRSF" id="PIRSF000126">
    <property type="entry name" value="11-beta-HSD1"/>
    <property type="match status" value="1"/>
</dbReference>
<proteinExistence type="inferred from homology"/>
<organism evidence="3 4">
    <name type="scientific">Novosphingobium aquae</name>
    <dbReference type="NCBI Taxonomy" id="3133435"/>
    <lineage>
        <taxon>Bacteria</taxon>
        <taxon>Pseudomonadati</taxon>
        <taxon>Pseudomonadota</taxon>
        <taxon>Alphaproteobacteria</taxon>
        <taxon>Sphingomonadales</taxon>
        <taxon>Sphingomonadaceae</taxon>
        <taxon>Novosphingobium</taxon>
    </lineage>
</organism>
<keyword evidence="4" id="KW-1185">Reference proteome</keyword>
<dbReference type="InterPro" id="IPR036291">
    <property type="entry name" value="NAD(P)-bd_dom_sf"/>
</dbReference>
<dbReference type="PANTHER" id="PTHR42901">
    <property type="entry name" value="ALCOHOL DEHYDROGENASE"/>
    <property type="match status" value="1"/>
</dbReference>
<accession>A0ABU8S813</accession>
<dbReference type="Gene3D" id="3.40.50.720">
    <property type="entry name" value="NAD(P)-binding Rossmann-like Domain"/>
    <property type="match status" value="1"/>
</dbReference>
<comment type="similarity">
    <text evidence="1">Belongs to the short-chain dehydrogenases/reductases (SDR) family.</text>
</comment>
<evidence type="ECO:0000313" key="4">
    <source>
        <dbReference type="Proteomes" id="UP001379235"/>
    </source>
</evidence>